<comment type="caution">
    <text evidence="2">The sequence shown here is derived from an EMBL/GenBank/DDBJ whole genome shotgun (WGS) entry which is preliminary data.</text>
</comment>
<reference evidence="2" key="1">
    <citation type="submission" date="2020-10" db="EMBL/GenBank/DDBJ databases">
        <authorList>
            <person name="Gilroy R."/>
        </authorList>
    </citation>
    <scope>NUCLEOTIDE SEQUENCE</scope>
    <source>
        <strain evidence="2">ChiHjej13B12-12457</strain>
    </source>
</reference>
<feature type="domain" description="DUF5723" evidence="1">
    <location>
        <begin position="19"/>
        <end position="214"/>
    </location>
</feature>
<name>A0A9D1J7C3_9BACT</name>
<evidence type="ECO:0000259" key="1">
    <source>
        <dbReference type="Pfam" id="PF18990"/>
    </source>
</evidence>
<dbReference type="InterPro" id="IPR043781">
    <property type="entry name" value="DUF5723"/>
</dbReference>
<dbReference type="EMBL" id="DVHI01000072">
    <property type="protein sequence ID" value="HIR63009.1"/>
    <property type="molecule type" value="Genomic_DNA"/>
</dbReference>
<gene>
    <name evidence="2" type="ORF">IAC94_05755</name>
</gene>
<sequence>VSSLGTATILGGGLSPQFDEDGYVNGVNFDPSGLGVGGFGMAFDLGAEYTISEGTPVDGLRFSVSVTDLGFISYGKKKSRVLSADGTVRYTGIDGIGGDGNLDDQINELTDELLGLASFSEQPVSKGQGGHLAATLYAGVDYSFLEDKMNVGLLYSARFGRFRTENELTLAWNYAPVRSFDIALSYSLLKTHSTFGWLITFVPTKGVGLFVGSDFTPLNYTAFNLDGFKLPVPAREVILDAHFGLTISLGGSNRRY</sequence>
<dbReference type="Pfam" id="PF18990">
    <property type="entry name" value="DUF5723"/>
    <property type="match status" value="1"/>
</dbReference>
<reference evidence="2" key="2">
    <citation type="journal article" date="2021" name="PeerJ">
        <title>Extensive microbial diversity within the chicken gut microbiome revealed by metagenomics and culture.</title>
        <authorList>
            <person name="Gilroy R."/>
            <person name="Ravi A."/>
            <person name="Getino M."/>
            <person name="Pursley I."/>
            <person name="Horton D.L."/>
            <person name="Alikhan N.F."/>
            <person name="Baker D."/>
            <person name="Gharbi K."/>
            <person name="Hall N."/>
            <person name="Watson M."/>
            <person name="Adriaenssens E.M."/>
            <person name="Foster-Nyarko E."/>
            <person name="Jarju S."/>
            <person name="Secka A."/>
            <person name="Antonio M."/>
            <person name="Oren A."/>
            <person name="Chaudhuri R.R."/>
            <person name="La Ragione R."/>
            <person name="Hildebrand F."/>
            <person name="Pallen M.J."/>
        </authorList>
    </citation>
    <scope>NUCLEOTIDE SEQUENCE</scope>
    <source>
        <strain evidence="2">ChiHjej13B12-12457</strain>
    </source>
</reference>
<evidence type="ECO:0000313" key="3">
    <source>
        <dbReference type="Proteomes" id="UP000886744"/>
    </source>
</evidence>
<evidence type="ECO:0000313" key="2">
    <source>
        <dbReference type="EMBL" id="HIR63009.1"/>
    </source>
</evidence>
<proteinExistence type="predicted"/>
<accession>A0A9D1J7C3</accession>
<protein>
    <recommendedName>
        <fullName evidence="1">DUF5723 domain-containing protein</fullName>
    </recommendedName>
</protein>
<feature type="non-terminal residue" evidence="2">
    <location>
        <position position="1"/>
    </location>
</feature>
<dbReference type="AlphaFoldDB" id="A0A9D1J7C3"/>
<organism evidence="2 3">
    <name type="scientific">Candidatus Coprenecus avistercoris</name>
    <dbReference type="NCBI Taxonomy" id="2840730"/>
    <lineage>
        <taxon>Bacteria</taxon>
        <taxon>Pseudomonadati</taxon>
        <taxon>Bacteroidota</taxon>
        <taxon>Bacteroidia</taxon>
        <taxon>Bacteroidales</taxon>
        <taxon>Rikenellaceae</taxon>
        <taxon>Rikenellaceae incertae sedis</taxon>
        <taxon>Candidatus Coprenecus</taxon>
    </lineage>
</organism>
<dbReference type="Proteomes" id="UP000886744">
    <property type="component" value="Unassembled WGS sequence"/>
</dbReference>